<evidence type="ECO:0000313" key="2">
    <source>
        <dbReference type="Proteomes" id="UP000814140"/>
    </source>
</evidence>
<gene>
    <name evidence="1" type="ORF">BV25DRAFT_1934938</name>
</gene>
<organism evidence="1 2">
    <name type="scientific">Artomyces pyxidatus</name>
    <dbReference type="NCBI Taxonomy" id="48021"/>
    <lineage>
        <taxon>Eukaryota</taxon>
        <taxon>Fungi</taxon>
        <taxon>Dikarya</taxon>
        <taxon>Basidiomycota</taxon>
        <taxon>Agaricomycotina</taxon>
        <taxon>Agaricomycetes</taxon>
        <taxon>Russulales</taxon>
        <taxon>Auriscalpiaceae</taxon>
        <taxon>Artomyces</taxon>
    </lineage>
</organism>
<comment type="caution">
    <text evidence="1">The sequence shown here is derived from an EMBL/GenBank/DDBJ whole genome shotgun (WGS) entry which is preliminary data.</text>
</comment>
<sequence length="257" mass="27324">MKVLLTGATGAAGLPILRNLLGDPSVSAVTVLARRPLPAWVALPDTGAAHHPKLTTVPDTDFLHYSPQMQSTIAAHDACIWALGKSTAGLSEAVYTELTVGYLDAFLGAVKAGGAGSKENPFRLVFISGNGADSSESSRILFARVKGKAENNLLASAKASEGTLKATVMRPSYFFPAPADALHQRGRLMRIADKTLGALLRNVLPFAVISNDEIAEFAVRGAKGQWESRGEIFQNTEMKRLVKEAVKNATTGPRDEL</sequence>
<protein>
    <submittedName>
        <fullName evidence="1">Uncharacterized protein</fullName>
    </submittedName>
</protein>
<proteinExistence type="predicted"/>
<reference evidence="1" key="2">
    <citation type="journal article" date="2022" name="New Phytol.">
        <title>Evolutionary transition to the ectomycorrhizal habit in the genomes of a hyperdiverse lineage of mushroom-forming fungi.</title>
        <authorList>
            <person name="Looney B."/>
            <person name="Miyauchi S."/>
            <person name="Morin E."/>
            <person name="Drula E."/>
            <person name="Courty P.E."/>
            <person name="Kohler A."/>
            <person name="Kuo A."/>
            <person name="LaButti K."/>
            <person name="Pangilinan J."/>
            <person name="Lipzen A."/>
            <person name="Riley R."/>
            <person name="Andreopoulos W."/>
            <person name="He G."/>
            <person name="Johnson J."/>
            <person name="Nolan M."/>
            <person name="Tritt A."/>
            <person name="Barry K.W."/>
            <person name="Grigoriev I.V."/>
            <person name="Nagy L.G."/>
            <person name="Hibbett D."/>
            <person name="Henrissat B."/>
            <person name="Matheny P.B."/>
            <person name="Labbe J."/>
            <person name="Martin F.M."/>
        </authorList>
    </citation>
    <scope>NUCLEOTIDE SEQUENCE</scope>
    <source>
        <strain evidence="1">HHB10654</strain>
    </source>
</reference>
<name>A0ACB8T6Y3_9AGAM</name>
<dbReference type="EMBL" id="MU277201">
    <property type="protein sequence ID" value="KAI0063893.1"/>
    <property type="molecule type" value="Genomic_DNA"/>
</dbReference>
<accession>A0ACB8T6Y3</accession>
<keyword evidence="2" id="KW-1185">Reference proteome</keyword>
<dbReference type="Proteomes" id="UP000814140">
    <property type="component" value="Unassembled WGS sequence"/>
</dbReference>
<evidence type="ECO:0000313" key="1">
    <source>
        <dbReference type="EMBL" id="KAI0063893.1"/>
    </source>
</evidence>
<reference evidence="1" key="1">
    <citation type="submission" date="2021-03" db="EMBL/GenBank/DDBJ databases">
        <authorList>
            <consortium name="DOE Joint Genome Institute"/>
            <person name="Ahrendt S."/>
            <person name="Looney B.P."/>
            <person name="Miyauchi S."/>
            <person name="Morin E."/>
            <person name="Drula E."/>
            <person name="Courty P.E."/>
            <person name="Chicoki N."/>
            <person name="Fauchery L."/>
            <person name="Kohler A."/>
            <person name="Kuo A."/>
            <person name="Labutti K."/>
            <person name="Pangilinan J."/>
            <person name="Lipzen A."/>
            <person name="Riley R."/>
            <person name="Andreopoulos W."/>
            <person name="He G."/>
            <person name="Johnson J."/>
            <person name="Barry K.W."/>
            <person name="Grigoriev I.V."/>
            <person name="Nagy L."/>
            <person name="Hibbett D."/>
            <person name="Henrissat B."/>
            <person name="Matheny P.B."/>
            <person name="Labbe J."/>
            <person name="Martin F."/>
        </authorList>
    </citation>
    <scope>NUCLEOTIDE SEQUENCE</scope>
    <source>
        <strain evidence="1">HHB10654</strain>
    </source>
</reference>